<dbReference type="SUPFAM" id="SSF49464">
    <property type="entry name" value="Carboxypeptidase regulatory domain-like"/>
    <property type="match status" value="1"/>
</dbReference>
<reference evidence="1 2" key="1">
    <citation type="submission" date="2020-08" db="EMBL/GenBank/DDBJ databases">
        <title>Genomic Encyclopedia of Type Strains, Phase IV (KMG-IV): sequencing the most valuable type-strain genomes for metagenomic binning, comparative biology and taxonomic classification.</title>
        <authorList>
            <person name="Goeker M."/>
        </authorList>
    </citation>
    <scope>NUCLEOTIDE SEQUENCE [LARGE SCALE GENOMIC DNA]</scope>
    <source>
        <strain evidence="1 2">DSM 29854</strain>
    </source>
</reference>
<dbReference type="EMBL" id="JACJIQ010000025">
    <property type="protein sequence ID" value="MBA9079597.1"/>
    <property type="molecule type" value="Genomic_DNA"/>
</dbReference>
<proteinExistence type="predicted"/>
<dbReference type="RefSeq" id="WP_182514418.1">
    <property type="nucleotide sequence ID" value="NZ_JACJIQ010000025.1"/>
</dbReference>
<evidence type="ECO:0008006" key="3">
    <source>
        <dbReference type="Google" id="ProtNLM"/>
    </source>
</evidence>
<sequence length="230" mass="25496">MTTLYTKPSFLLSRFKPAFLVFGVLLFLFLGGSWNPVCAQGGKKVIQLTGVVTAGDSLLGLPGASVVIPKAGRGTNTNEYGFFSIPVLAGDSVVFSSLGYAKQSIIVPQSFERDSYSVIIEMLEDPNVLPEVRVFPYATFREFTQAVLAMELPDKGIDEQNAMSAQILEQMFRNTPMDGNSNYRNYINLQNQQMLRRGGYNPAANNPLLNPFAWYQVIKSIKNGDFKKKD</sequence>
<protein>
    <recommendedName>
        <fullName evidence="3">Membrane receptor RagA</fullName>
    </recommendedName>
</protein>
<organism evidence="1 2">
    <name type="scientific">Rufibacter quisquiliarum</name>
    <dbReference type="NCBI Taxonomy" id="1549639"/>
    <lineage>
        <taxon>Bacteria</taxon>
        <taxon>Pseudomonadati</taxon>
        <taxon>Bacteroidota</taxon>
        <taxon>Cytophagia</taxon>
        <taxon>Cytophagales</taxon>
        <taxon>Hymenobacteraceae</taxon>
        <taxon>Rufibacter</taxon>
    </lineage>
</organism>
<dbReference type="Proteomes" id="UP000563094">
    <property type="component" value="Unassembled WGS sequence"/>
</dbReference>
<keyword evidence="2" id="KW-1185">Reference proteome</keyword>
<name>A0A839GXN4_9BACT</name>
<dbReference type="Pfam" id="PF13715">
    <property type="entry name" value="CarbopepD_reg_2"/>
    <property type="match status" value="1"/>
</dbReference>
<comment type="caution">
    <text evidence="1">The sequence shown here is derived from an EMBL/GenBank/DDBJ whole genome shotgun (WGS) entry which is preliminary data.</text>
</comment>
<evidence type="ECO:0000313" key="2">
    <source>
        <dbReference type="Proteomes" id="UP000563094"/>
    </source>
</evidence>
<dbReference type="InterPro" id="IPR008969">
    <property type="entry name" value="CarboxyPept-like_regulatory"/>
</dbReference>
<gene>
    <name evidence="1" type="ORF">FHS90_004335</name>
</gene>
<accession>A0A839GXN4</accession>
<evidence type="ECO:0000313" key="1">
    <source>
        <dbReference type="EMBL" id="MBA9079597.1"/>
    </source>
</evidence>
<dbReference type="AlphaFoldDB" id="A0A839GXN4"/>